<evidence type="ECO:0000313" key="3">
    <source>
        <dbReference type="EMBL" id="OJJ35745.1"/>
    </source>
</evidence>
<comment type="similarity">
    <text evidence="1">Belongs to the asteroid family.</text>
</comment>
<dbReference type="InterPro" id="IPR039436">
    <property type="entry name" value="Asteroid_dom"/>
</dbReference>
<dbReference type="STRING" id="1073089.A0A1L9RLC8"/>
<accession>A0A1L9RLC8</accession>
<protein>
    <recommendedName>
        <fullName evidence="2">Asteroid domain-containing protein</fullName>
    </recommendedName>
</protein>
<name>A0A1L9RLC8_ASPWE</name>
<dbReference type="AlphaFoldDB" id="A0A1L9RLC8"/>
<organism evidence="3 4">
    <name type="scientific">Aspergillus wentii DTO 134E9</name>
    <dbReference type="NCBI Taxonomy" id="1073089"/>
    <lineage>
        <taxon>Eukaryota</taxon>
        <taxon>Fungi</taxon>
        <taxon>Dikarya</taxon>
        <taxon>Ascomycota</taxon>
        <taxon>Pezizomycotina</taxon>
        <taxon>Eurotiomycetes</taxon>
        <taxon>Eurotiomycetidae</taxon>
        <taxon>Eurotiales</taxon>
        <taxon>Aspergillaceae</taxon>
        <taxon>Aspergillus</taxon>
        <taxon>Aspergillus subgen. Cremei</taxon>
    </lineage>
</organism>
<dbReference type="Gene3D" id="3.40.50.1010">
    <property type="entry name" value="5'-nuclease"/>
    <property type="match status" value="1"/>
</dbReference>
<dbReference type="Pfam" id="PF12813">
    <property type="entry name" value="XPG_I_2"/>
    <property type="match status" value="1"/>
</dbReference>
<dbReference type="InterPro" id="IPR026832">
    <property type="entry name" value="Asteroid"/>
</dbReference>
<dbReference type="VEuPathDB" id="FungiDB:ASPWEDRAFT_59972"/>
<feature type="domain" description="Asteroid" evidence="2">
    <location>
        <begin position="158"/>
        <end position="428"/>
    </location>
</feature>
<evidence type="ECO:0000256" key="1">
    <source>
        <dbReference type="ARBA" id="ARBA00007398"/>
    </source>
</evidence>
<dbReference type="Proteomes" id="UP000184383">
    <property type="component" value="Unassembled WGS sequence"/>
</dbReference>
<evidence type="ECO:0000259" key="2">
    <source>
        <dbReference type="Pfam" id="PF12813"/>
    </source>
</evidence>
<dbReference type="RefSeq" id="XP_040689421.1">
    <property type="nucleotide sequence ID" value="XM_040838488.1"/>
</dbReference>
<gene>
    <name evidence="3" type="ORF">ASPWEDRAFT_59972</name>
</gene>
<dbReference type="PANTHER" id="PTHR15665">
    <property type="entry name" value="ASTEROID PROTEIN"/>
    <property type="match status" value="1"/>
</dbReference>
<dbReference type="CDD" id="cd18675">
    <property type="entry name" value="PIN_SpAst1-like"/>
    <property type="match status" value="1"/>
</dbReference>
<keyword evidence="4" id="KW-1185">Reference proteome</keyword>
<dbReference type="EMBL" id="KV878212">
    <property type="protein sequence ID" value="OJJ35745.1"/>
    <property type="molecule type" value="Genomic_DNA"/>
</dbReference>
<dbReference type="OrthoDB" id="5297549at2759"/>
<proteinExistence type="inferred from homology"/>
<evidence type="ECO:0000313" key="4">
    <source>
        <dbReference type="Proteomes" id="UP000184383"/>
    </source>
</evidence>
<sequence>MGIPYLTRHLLPFAEPVTLQERQEEGITHIQSVVIDGPGLVYHVFMRLLSWNDPRMDLFEAQPTCHEVSLGVMMYLLELTLLGVKINKIYFDGALPVLKRETRLQRLEKSRRRLELFRFKTQQGFPAFEGTTKTRAIDPQKVLQSRNLYSKYNDLPDNPFMVSAVFEDLKNRWNKESIMKATQGALHLPSIDLDEFPWAGITIMVPGEADVECAYTAKLTGCAVLTNDSDLLLYDLGTHGSVLFLNSVEMIQWDILHPEKSRLNAVRLCPTSLASRLGVANLQQFAYELKNHTRLGFSELIERSKNTCQTFESRTDYCLFAEEYEYSPSCHLMRNLSQPIFQHFDPRVSELFCQYEFRDTHTLGMTPKMYLPILNEDHSRRSAWGEGRLYRCLGYSVLNASRPTSERFASIDEYVRRGQRISADVIDLGNNEWISAELEALHERLKSAQFAFNGEPTSSSYWRMFALCEVYGRESRATIIPDAGQLSRFLRLGYMGERLEWTDIHLFAQAQAVLYSLRILKQFLELSVPVEGLVAEMISTLAGLPPLHIIMGSIREMVRQFQTPASVSDFVDKFFRMFEHDACFCIKPDQEAEAVEQLDPPRRDITSPASQCLAGGSQRAVSNMFELLGSE</sequence>
<dbReference type="SUPFAM" id="SSF88723">
    <property type="entry name" value="PIN domain-like"/>
    <property type="match status" value="1"/>
</dbReference>
<reference evidence="4" key="1">
    <citation type="journal article" date="2017" name="Genome Biol.">
        <title>Comparative genomics reveals high biological diversity and specific adaptations in the industrially and medically important fungal genus Aspergillus.</title>
        <authorList>
            <person name="de Vries R.P."/>
            <person name="Riley R."/>
            <person name="Wiebenga A."/>
            <person name="Aguilar-Osorio G."/>
            <person name="Amillis S."/>
            <person name="Uchima C.A."/>
            <person name="Anderluh G."/>
            <person name="Asadollahi M."/>
            <person name="Askin M."/>
            <person name="Barry K."/>
            <person name="Battaglia E."/>
            <person name="Bayram O."/>
            <person name="Benocci T."/>
            <person name="Braus-Stromeyer S.A."/>
            <person name="Caldana C."/>
            <person name="Canovas D."/>
            <person name="Cerqueira G.C."/>
            <person name="Chen F."/>
            <person name="Chen W."/>
            <person name="Choi C."/>
            <person name="Clum A."/>
            <person name="Dos Santos R.A."/>
            <person name="Damasio A.R."/>
            <person name="Diallinas G."/>
            <person name="Emri T."/>
            <person name="Fekete E."/>
            <person name="Flipphi M."/>
            <person name="Freyberg S."/>
            <person name="Gallo A."/>
            <person name="Gournas C."/>
            <person name="Habgood R."/>
            <person name="Hainaut M."/>
            <person name="Harispe M.L."/>
            <person name="Henrissat B."/>
            <person name="Hilden K.S."/>
            <person name="Hope R."/>
            <person name="Hossain A."/>
            <person name="Karabika E."/>
            <person name="Karaffa L."/>
            <person name="Karanyi Z."/>
            <person name="Krasevec N."/>
            <person name="Kuo A."/>
            <person name="Kusch H."/>
            <person name="LaButti K."/>
            <person name="Lagendijk E.L."/>
            <person name="Lapidus A."/>
            <person name="Levasseur A."/>
            <person name="Lindquist E."/>
            <person name="Lipzen A."/>
            <person name="Logrieco A.F."/>
            <person name="MacCabe A."/>
            <person name="Maekelae M.R."/>
            <person name="Malavazi I."/>
            <person name="Melin P."/>
            <person name="Meyer V."/>
            <person name="Mielnichuk N."/>
            <person name="Miskei M."/>
            <person name="Molnar A.P."/>
            <person name="Mule G."/>
            <person name="Ngan C.Y."/>
            <person name="Orejas M."/>
            <person name="Orosz E."/>
            <person name="Ouedraogo J.P."/>
            <person name="Overkamp K.M."/>
            <person name="Park H.-S."/>
            <person name="Perrone G."/>
            <person name="Piumi F."/>
            <person name="Punt P.J."/>
            <person name="Ram A.F."/>
            <person name="Ramon A."/>
            <person name="Rauscher S."/>
            <person name="Record E."/>
            <person name="Riano-Pachon D.M."/>
            <person name="Robert V."/>
            <person name="Roehrig J."/>
            <person name="Ruller R."/>
            <person name="Salamov A."/>
            <person name="Salih N.S."/>
            <person name="Samson R.A."/>
            <person name="Sandor E."/>
            <person name="Sanguinetti M."/>
            <person name="Schuetze T."/>
            <person name="Sepcic K."/>
            <person name="Shelest E."/>
            <person name="Sherlock G."/>
            <person name="Sophianopoulou V."/>
            <person name="Squina F.M."/>
            <person name="Sun H."/>
            <person name="Susca A."/>
            <person name="Todd R.B."/>
            <person name="Tsang A."/>
            <person name="Unkles S.E."/>
            <person name="van de Wiele N."/>
            <person name="van Rossen-Uffink D."/>
            <person name="Oliveira J.V."/>
            <person name="Vesth T.C."/>
            <person name="Visser J."/>
            <person name="Yu J.-H."/>
            <person name="Zhou M."/>
            <person name="Andersen M.R."/>
            <person name="Archer D.B."/>
            <person name="Baker S.E."/>
            <person name="Benoit I."/>
            <person name="Brakhage A.A."/>
            <person name="Braus G.H."/>
            <person name="Fischer R."/>
            <person name="Frisvad J.C."/>
            <person name="Goldman G.H."/>
            <person name="Houbraken J."/>
            <person name="Oakley B."/>
            <person name="Pocsi I."/>
            <person name="Scazzocchio C."/>
            <person name="Seiboth B."/>
            <person name="vanKuyk P.A."/>
            <person name="Wortman J."/>
            <person name="Dyer P.S."/>
            <person name="Grigoriev I.V."/>
        </authorList>
    </citation>
    <scope>NUCLEOTIDE SEQUENCE [LARGE SCALE GENOMIC DNA]</scope>
    <source>
        <strain evidence="4">DTO 134E9</strain>
    </source>
</reference>
<dbReference type="GeneID" id="63754336"/>
<dbReference type="PANTHER" id="PTHR15665:SF1">
    <property type="entry name" value="PROTEIN ASTEROID HOMOLOG 1"/>
    <property type="match status" value="1"/>
</dbReference>
<dbReference type="InterPro" id="IPR029060">
    <property type="entry name" value="PIN-like_dom_sf"/>
</dbReference>